<proteinExistence type="predicted"/>
<dbReference type="EMBL" id="JBHSOW010000135">
    <property type="protein sequence ID" value="MFC5653743.1"/>
    <property type="molecule type" value="Genomic_DNA"/>
</dbReference>
<sequence length="58" mass="6705">MTTDLVLAALDKAYEVQKPKHKMTHHSDRGSRYTSDEYWKKPIGLEIPLGNTAKSIWF</sequence>
<dbReference type="Proteomes" id="UP001596047">
    <property type="component" value="Unassembled WGS sequence"/>
</dbReference>
<dbReference type="RefSeq" id="WP_379192614.1">
    <property type="nucleotide sequence ID" value="NZ_JBHSOW010000135.1"/>
</dbReference>
<gene>
    <name evidence="1" type="ORF">ACFPYJ_32450</name>
</gene>
<evidence type="ECO:0000313" key="2">
    <source>
        <dbReference type="Proteomes" id="UP001596047"/>
    </source>
</evidence>
<reference evidence="2" key="1">
    <citation type="journal article" date="2019" name="Int. J. Syst. Evol. Microbiol.">
        <title>The Global Catalogue of Microorganisms (GCM) 10K type strain sequencing project: providing services to taxonomists for standard genome sequencing and annotation.</title>
        <authorList>
            <consortium name="The Broad Institute Genomics Platform"/>
            <consortium name="The Broad Institute Genome Sequencing Center for Infectious Disease"/>
            <person name="Wu L."/>
            <person name="Ma J."/>
        </authorList>
    </citation>
    <scope>NUCLEOTIDE SEQUENCE [LARGE SCALE GENOMIC DNA]</scope>
    <source>
        <strain evidence="2">CGMCC 1.3240</strain>
    </source>
</reference>
<accession>A0ABW0W6B2</accession>
<organism evidence="1 2">
    <name type="scientific">Paenibacillus solisilvae</name>
    <dbReference type="NCBI Taxonomy" id="2486751"/>
    <lineage>
        <taxon>Bacteria</taxon>
        <taxon>Bacillati</taxon>
        <taxon>Bacillota</taxon>
        <taxon>Bacilli</taxon>
        <taxon>Bacillales</taxon>
        <taxon>Paenibacillaceae</taxon>
        <taxon>Paenibacillus</taxon>
    </lineage>
</organism>
<evidence type="ECO:0008006" key="3">
    <source>
        <dbReference type="Google" id="ProtNLM"/>
    </source>
</evidence>
<protein>
    <recommendedName>
        <fullName evidence="3">Integrase catalytic domain-containing protein</fullName>
    </recommendedName>
</protein>
<evidence type="ECO:0000313" key="1">
    <source>
        <dbReference type="EMBL" id="MFC5653743.1"/>
    </source>
</evidence>
<comment type="caution">
    <text evidence="1">The sequence shown here is derived from an EMBL/GenBank/DDBJ whole genome shotgun (WGS) entry which is preliminary data.</text>
</comment>
<name>A0ABW0W6B2_9BACL</name>
<keyword evidence="2" id="KW-1185">Reference proteome</keyword>